<evidence type="ECO:0000256" key="1">
    <source>
        <dbReference type="ARBA" id="ARBA00007748"/>
    </source>
</evidence>
<dbReference type="GO" id="GO:0009401">
    <property type="term" value="P:phosphoenolpyruvate-dependent sugar phosphotransferase system"/>
    <property type="evidence" value="ECO:0007669"/>
    <property type="project" value="TreeGrafter"/>
</dbReference>
<keyword evidence="3" id="KW-0378">Hydrolase</keyword>
<dbReference type="CDD" id="cd05010">
    <property type="entry name" value="SIS_AgaS_like"/>
    <property type="match status" value="1"/>
</dbReference>
<dbReference type="GO" id="GO:1901135">
    <property type="term" value="P:carbohydrate derivative metabolic process"/>
    <property type="evidence" value="ECO:0007669"/>
    <property type="project" value="InterPro"/>
</dbReference>
<dbReference type="PANTHER" id="PTHR32502">
    <property type="entry name" value="N-ACETYLGALACTOSAMINE PERMEASE II COMPONENT-RELATED"/>
    <property type="match status" value="1"/>
</dbReference>
<evidence type="ECO:0000259" key="5">
    <source>
        <dbReference type="PROSITE" id="PS51464"/>
    </source>
</evidence>
<dbReference type="CDD" id="cd05008">
    <property type="entry name" value="SIS_GlmS_GlmD_1"/>
    <property type="match status" value="1"/>
</dbReference>
<evidence type="ECO:0000313" key="6">
    <source>
        <dbReference type="EMBL" id="SFP59436.1"/>
    </source>
</evidence>
<gene>
    <name evidence="6" type="ORF">SAMN04489713_115167</name>
</gene>
<keyword evidence="7" id="KW-1185">Reference proteome</keyword>
<dbReference type="GO" id="GO:0016787">
    <property type="term" value="F:hydrolase activity"/>
    <property type="evidence" value="ECO:0007669"/>
    <property type="project" value="UniProtKB-KW"/>
</dbReference>
<comment type="catalytic activity">
    <reaction evidence="4">
        <text>D-galactosamine 6-phosphate + H2O = D-tagatopyranose 1-phosphate + NH4(+)</text>
        <dbReference type="Rhea" id="RHEA:47680"/>
        <dbReference type="ChEBI" id="CHEBI:15377"/>
        <dbReference type="ChEBI" id="CHEBI:28938"/>
        <dbReference type="ChEBI" id="CHEBI:71674"/>
        <dbReference type="ChEBI" id="CHEBI:138150"/>
    </reaction>
</comment>
<dbReference type="PANTHER" id="PTHR32502:SF3">
    <property type="entry name" value="D-GALACTOSAMINE-6-PHOSPHATE DEAMINASE AGAS-RELATED"/>
    <property type="match status" value="1"/>
</dbReference>
<keyword evidence="6" id="KW-0413">Isomerase</keyword>
<dbReference type="RefSeq" id="WP_075023606.1">
    <property type="nucleotide sequence ID" value="NZ_FOVH01000015.1"/>
</dbReference>
<feature type="domain" description="SIS" evidence="5">
    <location>
        <begin position="217"/>
        <end position="364"/>
    </location>
</feature>
<dbReference type="SUPFAM" id="SSF53697">
    <property type="entry name" value="SIS domain"/>
    <property type="match status" value="1"/>
</dbReference>
<evidence type="ECO:0000313" key="7">
    <source>
        <dbReference type="Proteomes" id="UP000183413"/>
    </source>
</evidence>
<dbReference type="GO" id="GO:0097367">
    <property type="term" value="F:carbohydrate derivative binding"/>
    <property type="evidence" value="ECO:0007669"/>
    <property type="project" value="InterPro"/>
</dbReference>
<evidence type="ECO:0000256" key="2">
    <source>
        <dbReference type="ARBA" id="ARBA00022737"/>
    </source>
</evidence>
<dbReference type="Gene3D" id="3.40.50.10490">
    <property type="entry name" value="Glucose-6-phosphate isomerase like protein, domain 1"/>
    <property type="match status" value="2"/>
</dbReference>
<dbReference type="eggNOG" id="COG2222">
    <property type="taxonomic scope" value="Bacteria"/>
</dbReference>
<dbReference type="InterPro" id="IPR050303">
    <property type="entry name" value="GatZ_KbaZ_carbometab"/>
</dbReference>
<evidence type="ECO:0000256" key="3">
    <source>
        <dbReference type="ARBA" id="ARBA00022801"/>
    </source>
</evidence>
<name>A0A1I5RNF5_9ACTN</name>
<organism evidence="6 7">
    <name type="scientific">Actinomadura madurae</name>
    <dbReference type="NCBI Taxonomy" id="1993"/>
    <lineage>
        <taxon>Bacteria</taxon>
        <taxon>Bacillati</taxon>
        <taxon>Actinomycetota</taxon>
        <taxon>Actinomycetes</taxon>
        <taxon>Streptosporangiales</taxon>
        <taxon>Thermomonosporaceae</taxon>
        <taxon>Actinomadura</taxon>
    </lineage>
</organism>
<dbReference type="STRING" id="1993.SAMN04489713_115167"/>
<reference evidence="6 7" key="1">
    <citation type="submission" date="2016-10" db="EMBL/GenBank/DDBJ databases">
        <authorList>
            <person name="de Groot N.N."/>
        </authorList>
    </citation>
    <scope>NUCLEOTIDE SEQUENCE [LARGE SCALE GENOMIC DNA]</scope>
    <source>
        <strain evidence="6 7">DSM 43067</strain>
    </source>
</reference>
<dbReference type="GO" id="GO:0005886">
    <property type="term" value="C:plasma membrane"/>
    <property type="evidence" value="ECO:0007669"/>
    <property type="project" value="TreeGrafter"/>
</dbReference>
<dbReference type="InterPro" id="IPR046348">
    <property type="entry name" value="SIS_dom_sf"/>
</dbReference>
<proteinExistence type="inferred from homology"/>
<feature type="domain" description="SIS" evidence="5">
    <location>
        <begin position="49"/>
        <end position="199"/>
    </location>
</feature>
<dbReference type="PROSITE" id="PS51464">
    <property type="entry name" value="SIS"/>
    <property type="match status" value="2"/>
</dbReference>
<accession>A0A1I5RNF5</accession>
<dbReference type="Pfam" id="PF01380">
    <property type="entry name" value="SIS"/>
    <property type="match status" value="1"/>
</dbReference>
<dbReference type="InterPro" id="IPR001347">
    <property type="entry name" value="SIS_dom"/>
</dbReference>
<keyword evidence="2" id="KW-0677">Repeat</keyword>
<dbReference type="InterPro" id="IPR035466">
    <property type="entry name" value="GlmS/AgaS_SIS"/>
</dbReference>
<dbReference type="AlphaFoldDB" id="A0A1I5RNF5"/>
<dbReference type="EMBL" id="FOVH01000015">
    <property type="protein sequence ID" value="SFP59436.1"/>
    <property type="molecule type" value="Genomic_DNA"/>
</dbReference>
<comment type="similarity">
    <text evidence="1">Belongs to the SIS family. AgaS subfamily.</text>
</comment>
<dbReference type="InterPro" id="IPR035464">
    <property type="entry name" value="SIS_AgaS"/>
</dbReference>
<dbReference type="InParanoid" id="A0A1I5RNF5"/>
<evidence type="ECO:0000256" key="4">
    <source>
        <dbReference type="ARBA" id="ARBA00029292"/>
    </source>
</evidence>
<protein>
    <submittedName>
        <fullName evidence="6">Tagatose-6-phosphate ketose/aldose isomerase</fullName>
    </submittedName>
</protein>
<dbReference type="Proteomes" id="UP000183413">
    <property type="component" value="Unassembled WGS sequence"/>
</dbReference>
<dbReference type="GO" id="GO:0016853">
    <property type="term" value="F:isomerase activity"/>
    <property type="evidence" value="ECO:0007669"/>
    <property type="project" value="UniProtKB-KW"/>
</dbReference>
<sequence>MDRTLGYAAGELDDRGAGRTAREIAQQPALWREVAKTVSALGGKRDAFLRPLLDRRDVRIVLAGAGTSAYAGELLAPALGRRLGRRVEAVASTELVADPHGCLAEDVPTLLVSFSRSGDSPEAVAATRLADRLLTECHHLVVTCNPDGLLYQEHAGAESSMVLRMPAAANDQGFAMTSSFTCMVLGVLLVLGDGTADEAVHRLATAAERALPAIAERARSLAAAGYERFVYLGSGPLRGLAQESALKLLELAAGDVVTHAESPLAFRHGPKAVLNDRTLAVVYVSNDAYTRRYDLDLVEELRRSLAPDGVLALTAQDGEPGEDLWRLPGLDGLDDALVALCYALFAQVIALHTSLRLGHRPDNPFPAQEVNRVVQGVTIHPLG</sequence>